<evidence type="ECO:0000259" key="2">
    <source>
        <dbReference type="PROSITE" id="PS50234"/>
    </source>
</evidence>
<reference evidence="3 4" key="1">
    <citation type="journal article" date="2012" name="Stand. Genomic Sci.">
        <title>Complete genome sequence of Terriglobus saanensis type strain SP1PR4(T), an Acidobacteria from tundra soil.</title>
        <authorList>
            <person name="Rawat S.R."/>
            <person name="Mannisto M.K."/>
            <person name="Starovoytov V."/>
            <person name="Goodwin L."/>
            <person name="Nolan M."/>
            <person name="Hauser L."/>
            <person name="Land M."/>
            <person name="Davenport K.W."/>
            <person name="Woyke T."/>
            <person name="Haggblom M.M."/>
        </authorList>
    </citation>
    <scope>NUCLEOTIDE SEQUENCE</scope>
    <source>
        <strain evidence="4">ATCC BAA-1853 / DSM 23119 / SP1PR4</strain>
    </source>
</reference>
<dbReference type="Proteomes" id="UP000006844">
    <property type="component" value="Chromosome"/>
</dbReference>
<keyword evidence="1" id="KW-0732">Signal</keyword>
<dbReference type="eggNOG" id="COG2304">
    <property type="taxonomic scope" value="Bacteria"/>
</dbReference>
<dbReference type="EMBL" id="CP002467">
    <property type="protein sequence ID" value="ADV84330.1"/>
    <property type="molecule type" value="Genomic_DNA"/>
</dbReference>
<evidence type="ECO:0000256" key="1">
    <source>
        <dbReference type="SAM" id="SignalP"/>
    </source>
</evidence>
<dbReference type="HOGENOM" id="CLU_049429_0_0_0"/>
<evidence type="ECO:0000313" key="4">
    <source>
        <dbReference type="Proteomes" id="UP000006844"/>
    </source>
</evidence>
<dbReference type="NCBIfam" id="TIGR03436">
    <property type="entry name" value="acidobact_VWFA"/>
    <property type="match status" value="1"/>
</dbReference>
<dbReference type="OrthoDB" id="115623at2"/>
<protein>
    <submittedName>
        <fullName evidence="3">VWFA-related domain-containing protein</fullName>
    </submittedName>
</protein>
<gene>
    <name evidence="3" type="ordered locus">AciPR4_3577</name>
</gene>
<dbReference type="PROSITE" id="PS50234">
    <property type="entry name" value="VWFA"/>
    <property type="match status" value="1"/>
</dbReference>
<dbReference type="RefSeq" id="WP_013570060.1">
    <property type="nucleotide sequence ID" value="NC_014963.1"/>
</dbReference>
<dbReference type="InterPro" id="IPR002035">
    <property type="entry name" value="VWF_A"/>
</dbReference>
<dbReference type="KEGG" id="tsa:AciPR4_3577"/>
<name>E8UYW4_TERSS</name>
<feature type="chain" id="PRO_5013084788" evidence="1">
    <location>
        <begin position="16"/>
        <end position="318"/>
    </location>
</feature>
<dbReference type="CDD" id="cd00198">
    <property type="entry name" value="vWFA"/>
    <property type="match status" value="1"/>
</dbReference>
<accession>E8UYW4</accession>
<organism evidence="3 4">
    <name type="scientific">Terriglobus saanensis (strain ATCC BAA-1853 / DSM 23119 / SP1PR4)</name>
    <dbReference type="NCBI Taxonomy" id="401053"/>
    <lineage>
        <taxon>Bacteria</taxon>
        <taxon>Pseudomonadati</taxon>
        <taxon>Acidobacteriota</taxon>
        <taxon>Terriglobia</taxon>
        <taxon>Terriglobales</taxon>
        <taxon>Acidobacteriaceae</taxon>
        <taxon>Terriglobus</taxon>
    </lineage>
</organism>
<dbReference type="InterPro" id="IPR017802">
    <property type="entry name" value="VWFA-rel_acidobac-type"/>
</dbReference>
<dbReference type="STRING" id="401053.AciPR4_3577"/>
<feature type="domain" description="VWFA" evidence="2">
    <location>
        <begin position="75"/>
        <end position="259"/>
    </location>
</feature>
<dbReference type="InterPro" id="IPR036465">
    <property type="entry name" value="vWFA_dom_sf"/>
</dbReference>
<dbReference type="AlphaFoldDB" id="E8UYW4"/>
<dbReference type="Gene3D" id="3.40.50.410">
    <property type="entry name" value="von Willebrand factor, type A domain"/>
    <property type="match status" value="1"/>
</dbReference>
<evidence type="ECO:0000313" key="3">
    <source>
        <dbReference type="EMBL" id="ADV84330.1"/>
    </source>
</evidence>
<proteinExistence type="predicted"/>
<keyword evidence="4" id="KW-1185">Reference proteome</keyword>
<feature type="signal peptide" evidence="1">
    <location>
        <begin position="1"/>
        <end position="15"/>
    </location>
</feature>
<sequence>MIRLAVVLCFALSMAAQEPFTIPVSVNEVHVTFRAVDASEQFVTDLQIPDLQLLDNKKPPASIVRLTKHTSLPIRAGILFDTSPSMLGYALYRNRRLAAALVTEVLNLRTDAAFLQAFDTEATMLQPFTADSTKLISALRHVDERAYSRMTGTALFDTLYRACRDRFTPQEVHASAPTNNFILLFTDGADNASHAYMRDVIDICQQTHTAVYIFSLDSGAHGQPQRVLRELAEQSGGRIFYSKEEDNYLSIRKQGTNPVTASDLAHLHLIERDLRDEYELVYRPAGLRNDGKFHSIQLRTPYRPVSLSARTGYYAPQK</sequence>
<dbReference type="SUPFAM" id="SSF53300">
    <property type="entry name" value="vWA-like"/>
    <property type="match status" value="1"/>
</dbReference>